<dbReference type="Gene3D" id="6.10.250.2410">
    <property type="match status" value="1"/>
</dbReference>
<evidence type="ECO:0000313" key="3">
    <source>
        <dbReference type="EMBL" id="MBC8361972.1"/>
    </source>
</evidence>
<comment type="function">
    <text evidence="2">Participates in chromosomal partition during cell division. May act via the formation of a condensin-like complex containing Smc and ScpB that pull DNA away from mid-cell into both cell halves.</text>
</comment>
<comment type="similarity">
    <text evidence="2">Belongs to the ScpA family.</text>
</comment>
<dbReference type="GO" id="GO:0006260">
    <property type="term" value="P:DNA replication"/>
    <property type="evidence" value="ECO:0007669"/>
    <property type="project" value="UniProtKB-UniRule"/>
</dbReference>
<keyword evidence="2" id="KW-0132">Cell division</keyword>
<evidence type="ECO:0000313" key="4">
    <source>
        <dbReference type="Proteomes" id="UP000603434"/>
    </source>
</evidence>
<dbReference type="GO" id="GO:0007059">
    <property type="term" value="P:chromosome segregation"/>
    <property type="evidence" value="ECO:0007669"/>
    <property type="project" value="UniProtKB-UniRule"/>
</dbReference>
<reference evidence="3 4" key="1">
    <citation type="submission" date="2020-08" db="EMBL/GenBank/DDBJ databases">
        <title>Bridging the membrane lipid divide: bacteria of the FCB group superphylum have the potential to synthesize archaeal ether lipids.</title>
        <authorList>
            <person name="Villanueva L."/>
            <person name="Von Meijenfeldt F.A.B."/>
            <person name="Westbye A.B."/>
            <person name="Yadav S."/>
            <person name="Hopmans E.C."/>
            <person name="Dutilh B.E."/>
            <person name="Sinninghe Damste J.S."/>
        </authorList>
    </citation>
    <scope>NUCLEOTIDE SEQUENCE [LARGE SCALE GENOMIC DNA]</scope>
    <source>
        <strain evidence="3">NIOZ-UU30</strain>
    </source>
</reference>
<keyword evidence="2" id="KW-0159">Chromosome partition</keyword>
<proteinExistence type="inferred from homology"/>
<dbReference type="GO" id="GO:0051301">
    <property type="term" value="P:cell division"/>
    <property type="evidence" value="ECO:0007669"/>
    <property type="project" value="UniProtKB-KW"/>
</dbReference>
<dbReference type="AlphaFoldDB" id="A0A8J6TJ75"/>
<accession>A0A8J6TJ75</accession>
<dbReference type="HAMAP" id="MF_01805">
    <property type="entry name" value="ScpA"/>
    <property type="match status" value="1"/>
</dbReference>
<dbReference type="EMBL" id="JACNJH010000161">
    <property type="protein sequence ID" value="MBC8361972.1"/>
    <property type="molecule type" value="Genomic_DNA"/>
</dbReference>
<dbReference type="Proteomes" id="UP000603434">
    <property type="component" value="Unassembled WGS sequence"/>
</dbReference>
<dbReference type="InterPro" id="IPR003768">
    <property type="entry name" value="ScpA"/>
</dbReference>
<evidence type="ECO:0000256" key="2">
    <source>
        <dbReference type="HAMAP-Rule" id="MF_01805"/>
    </source>
</evidence>
<dbReference type="GO" id="GO:0005737">
    <property type="term" value="C:cytoplasm"/>
    <property type="evidence" value="ECO:0007669"/>
    <property type="project" value="UniProtKB-SubCell"/>
</dbReference>
<keyword evidence="2" id="KW-0963">Cytoplasm</keyword>
<evidence type="ECO:0000256" key="1">
    <source>
        <dbReference type="ARBA" id="ARBA00044777"/>
    </source>
</evidence>
<dbReference type="PANTHER" id="PTHR33969">
    <property type="entry name" value="SEGREGATION AND CONDENSATION PROTEIN A"/>
    <property type="match status" value="1"/>
</dbReference>
<comment type="subunit">
    <text evidence="2">Component of a cohesin-like complex composed of ScpA, ScpB and the Smc homodimer, in which ScpA and ScpB bind to the head domain of Smc. The presence of the three proteins is required for the association of the complex with DNA.</text>
</comment>
<comment type="caution">
    <text evidence="3">The sequence shown here is derived from an EMBL/GenBank/DDBJ whole genome shotgun (WGS) entry which is preliminary data.</text>
</comment>
<dbReference type="Pfam" id="PF02616">
    <property type="entry name" value="SMC_ScpA"/>
    <property type="match status" value="1"/>
</dbReference>
<organism evidence="3 4">
    <name type="scientific">Candidatus Desulfatibia profunda</name>
    <dbReference type="NCBI Taxonomy" id="2841695"/>
    <lineage>
        <taxon>Bacteria</taxon>
        <taxon>Pseudomonadati</taxon>
        <taxon>Thermodesulfobacteriota</taxon>
        <taxon>Desulfobacteria</taxon>
        <taxon>Desulfobacterales</taxon>
        <taxon>Desulfobacterales incertae sedis</taxon>
        <taxon>Candidatus Desulfatibia</taxon>
    </lineage>
</organism>
<comment type="subcellular location">
    <subcellularLocation>
        <location evidence="2">Cytoplasm</location>
    </subcellularLocation>
    <text evidence="2">Associated with two foci at the outer edges of the nucleoid region in young cells, and at four foci within both cell halves in older cells.</text>
</comment>
<sequence>MQEEIYQVKLDNIFEGPMDLLVHLIKKNEVDIYNIPIAIIIDQYLEYLEWMKSMNIDVAGDFIVMAATLTQIKSKMLLPVHEDEDDQEDPRLEIARPLAEYLKIKSAAERLAARNLLGEDTFVRNPDHEEILTGRSDEIITVGLFELIDAFQQILGKMSPDEKFLITADSVSVKDRISQLVDIFDVKGSVTFDELFPAGAAKVEVIVTFLAILEMVKLSLVRIVQHVQTGIIRLFYL</sequence>
<name>A0A8J6TJ75_9BACT</name>
<dbReference type="PANTHER" id="PTHR33969:SF2">
    <property type="entry name" value="SEGREGATION AND CONDENSATION PROTEIN A"/>
    <property type="match status" value="1"/>
</dbReference>
<protein>
    <recommendedName>
        <fullName evidence="1 2">Segregation and condensation protein A</fullName>
    </recommendedName>
</protein>
<keyword evidence="2" id="KW-0131">Cell cycle</keyword>
<gene>
    <name evidence="2" type="primary">scpA</name>
    <name evidence="3" type="ORF">H8E23_11290</name>
</gene>